<gene>
    <name evidence="1" type="ORF">VZ068_02320</name>
</gene>
<dbReference type="RefSeq" id="WP_349656785.1">
    <property type="nucleotide sequence ID" value="NZ_CP144460.1"/>
</dbReference>
<proteinExistence type="predicted"/>
<sequence length="183" mass="19922">MQTNHLDPLKKQLRALKTVVPPSPWRRVAVIAVGGLRSIGFDRSSELLLVVSSAGRGIIDCRSGEKVARDYDEYYENEQFLEADGIGPLQGKTVRVSGLLGGGLPISTQDGWSMELVTLDWPVQDILLLEPFSFLYGSLYDKPTAFHKIGAELELRACGFSYTGNSLVVATSSDVAIFSRDGG</sequence>
<dbReference type="EMBL" id="CP144460">
    <property type="protein sequence ID" value="XBS38402.1"/>
    <property type="molecule type" value="Genomic_DNA"/>
</dbReference>
<evidence type="ECO:0000313" key="1">
    <source>
        <dbReference type="EMBL" id="XBS38402.1"/>
    </source>
</evidence>
<protein>
    <submittedName>
        <fullName evidence="1">Uncharacterized protein</fullName>
    </submittedName>
</protein>
<dbReference type="AlphaFoldDB" id="A0AAU7P9V8"/>
<organism evidence="1">
    <name type="scientific">Xanthomonas sp. 10-10</name>
    <dbReference type="NCBI Taxonomy" id="3115848"/>
    <lineage>
        <taxon>Bacteria</taxon>
        <taxon>Pseudomonadati</taxon>
        <taxon>Pseudomonadota</taxon>
        <taxon>Gammaproteobacteria</taxon>
        <taxon>Lysobacterales</taxon>
        <taxon>Lysobacteraceae</taxon>
        <taxon>Xanthomonas</taxon>
    </lineage>
</organism>
<reference evidence="1" key="1">
    <citation type="submission" date="2024-02" db="EMBL/GenBank/DDBJ databases">
        <title>Complete genome sequence of Xanthomonas sp. 10-10.</title>
        <authorList>
            <person name="Biessy A."/>
            <person name="Ciotola M."/>
            <person name="Cadieux M."/>
            <person name="Soufiane B."/>
            <person name="Laforest M."/>
            <person name="Filion M."/>
        </authorList>
    </citation>
    <scope>NUCLEOTIDE SEQUENCE</scope>
    <source>
        <strain evidence="1">10-10</strain>
    </source>
</reference>
<name>A0AAU7P9V8_9XANT</name>
<accession>A0AAU7P9V8</accession>